<dbReference type="KEGG" id="mpt:Mpe_B0223"/>
<gene>
    <name evidence="1" type="ordered locus">Mpe_B0223</name>
</gene>
<geneLocation type="plasmid" evidence="1 2">
    <name>RPME01</name>
</geneLocation>
<keyword evidence="1" id="KW-0614">Plasmid</keyword>
<evidence type="ECO:0000313" key="1">
    <source>
        <dbReference type="EMBL" id="ABM96998.1"/>
    </source>
</evidence>
<organism evidence="1 2">
    <name type="scientific">Methylibium petroleiphilum (strain ATCC BAA-1232 / LMG 22953 / PM1)</name>
    <dbReference type="NCBI Taxonomy" id="420662"/>
    <lineage>
        <taxon>Bacteria</taxon>
        <taxon>Pseudomonadati</taxon>
        <taxon>Pseudomonadota</taxon>
        <taxon>Betaproteobacteria</taxon>
        <taxon>Burkholderiales</taxon>
        <taxon>Sphaerotilaceae</taxon>
        <taxon>Methylibium</taxon>
    </lineage>
</organism>
<dbReference type="HOGENOM" id="CLU_2106095_0_0_4"/>
<proteinExistence type="predicted"/>
<dbReference type="RefSeq" id="WP_011831586.1">
    <property type="nucleotide sequence ID" value="NC_008826.1"/>
</dbReference>
<protein>
    <submittedName>
        <fullName evidence="1">Uncharacterized protein</fullName>
    </submittedName>
</protein>
<dbReference type="EMBL" id="CP000556">
    <property type="protein sequence ID" value="ABM96998.1"/>
    <property type="molecule type" value="Genomic_DNA"/>
</dbReference>
<evidence type="ECO:0000313" key="2">
    <source>
        <dbReference type="Proteomes" id="UP000000366"/>
    </source>
</evidence>
<name>A2SN59_METPP</name>
<sequence length="115" mass="12818">MFSITPMPNGNLQVCADNAARAWIKEEQQLGRGSDDILHGGTEHYWTNGSFEPFDAGQANPFVGLTSAPCIAEHMTVRDDGEREIDGRLWWYPNYAITDPMEVLKRTGSVEFQAA</sequence>
<dbReference type="Proteomes" id="UP000000366">
    <property type="component" value="Plasmid RPME01"/>
</dbReference>
<accession>A2SN59</accession>
<dbReference type="AlphaFoldDB" id="A2SN59"/>
<reference evidence="1 2" key="1">
    <citation type="journal article" date="2007" name="J. Bacteriol.">
        <title>Whole-genome analysis of the methyl tert-butyl ether-degrading beta-proteobacterium Methylibium petroleiphilum PM1.</title>
        <authorList>
            <person name="Kane S.R."/>
            <person name="Chakicherla A.Y."/>
            <person name="Chain P.S.G."/>
            <person name="Schmidt R."/>
            <person name="Shin M.W."/>
            <person name="Legler T.C."/>
            <person name="Scow K.M."/>
            <person name="Larimer F.W."/>
            <person name="Lucas S.M."/>
            <person name="Richardson P.M."/>
            <person name="Hristova K.R."/>
        </authorList>
    </citation>
    <scope>NUCLEOTIDE SEQUENCE [LARGE SCALE GENOMIC DNA]</scope>
    <source>
        <strain evidence="2">ATCC BAA-1232 / LMG 22953 / PM1</strain>
        <plasmid evidence="1 2">RPME01</plasmid>
    </source>
</reference>
<keyword evidence="2" id="KW-1185">Reference proteome</keyword>